<name>A0A3G5AFI3_9VIRU</name>
<evidence type="ECO:0000259" key="1">
    <source>
        <dbReference type="Pfam" id="PF00149"/>
    </source>
</evidence>
<accession>A0A3G5AFI3</accession>
<dbReference type="GO" id="GO:0016787">
    <property type="term" value="F:hydrolase activity"/>
    <property type="evidence" value="ECO:0007669"/>
    <property type="project" value="InterPro"/>
</dbReference>
<gene>
    <name evidence="2" type="ORF">Solivirus2_8</name>
</gene>
<proteinExistence type="predicted"/>
<sequence length="346" mass="39209">MKILVIGDLHVTVKNLHIYADVAKEIYLKIEELKPDFVVSLGDTLDTHERIHMQCLCFAVDFYKKIANKVPLIVIQGNHDRQSNSDYMTDIHPFTGLVGFPNITIVSSTIRIKDLVFVPYVPTKRFNEALANTSLEGVKYLFAHQEFKGCRMKKTTSSSGDIWDKSIPIISGHIHEFQTLNNIVYVGSVMQNDYDENPDKALLWMDTEDRTSDQNFGDGGGGSMKRIYLSSIVKKVTVRLTTEQLQRFGEHLPTTSEKILIKVIVTADVVEIAAITKSPAFLACEKIVDKIVFERTNQSASIAKSIIQNSQGREMRQEEVSLEQLVKTFLNEDKESYDLFVKLLEN</sequence>
<dbReference type="EMBL" id="MK072490">
    <property type="protein sequence ID" value="AYV85937.1"/>
    <property type="molecule type" value="Genomic_DNA"/>
</dbReference>
<organism evidence="2">
    <name type="scientific">Solivirus sp</name>
    <dbReference type="NCBI Taxonomy" id="2487772"/>
    <lineage>
        <taxon>Viruses</taxon>
        <taxon>Pithoviruses</taxon>
    </lineage>
</organism>
<dbReference type="Gene3D" id="3.60.21.10">
    <property type="match status" value="1"/>
</dbReference>
<dbReference type="InterPro" id="IPR004843">
    <property type="entry name" value="Calcineurin-like_PHP"/>
</dbReference>
<dbReference type="Pfam" id="PF00149">
    <property type="entry name" value="Metallophos"/>
    <property type="match status" value="1"/>
</dbReference>
<dbReference type="InterPro" id="IPR029052">
    <property type="entry name" value="Metallo-depent_PP-like"/>
</dbReference>
<evidence type="ECO:0000313" key="2">
    <source>
        <dbReference type="EMBL" id="AYV85937.1"/>
    </source>
</evidence>
<dbReference type="PANTHER" id="PTHR30337">
    <property type="entry name" value="COMPONENT OF ATP-DEPENDENT DSDNA EXONUCLEASE"/>
    <property type="match status" value="1"/>
</dbReference>
<reference evidence="2" key="1">
    <citation type="submission" date="2018-10" db="EMBL/GenBank/DDBJ databases">
        <title>Hidden diversity of soil giant viruses.</title>
        <authorList>
            <person name="Schulz F."/>
            <person name="Alteio L."/>
            <person name="Goudeau D."/>
            <person name="Ryan E.M."/>
            <person name="Malmstrom R.R."/>
            <person name="Blanchard J."/>
            <person name="Woyke T."/>
        </authorList>
    </citation>
    <scope>NUCLEOTIDE SEQUENCE</scope>
    <source>
        <strain evidence="2">SOV1</strain>
    </source>
</reference>
<dbReference type="InterPro" id="IPR050535">
    <property type="entry name" value="DNA_Repair-Maintenance_Comp"/>
</dbReference>
<protein>
    <recommendedName>
        <fullName evidence="1">Calcineurin-like phosphoesterase domain-containing protein</fullName>
    </recommendedName>
</protein>
<dbReference type="SUPFAM" id="SSF56300">
    <property type="entry name" value="Metallo-dependent phosphatases"/>
    <property type="match status" value="1"/>
</dbReference>
<feature type="domain" description="Calcineurin-like phosphoesterase" evidence="1">
    <location>
        <begin position="1"/>
        <end position="100"/>
    </location>
</feature>
<dbReference type="PANTHER" id="PTHR30337:SF0">
    <property type="entry name" value="NUCLEASE SBCCD SUBUNIT D"/>
    <property type="match status" value="1"/>
</dbReference>